<dbReference type="PANTHER" id="PTHR46797:SF1">
    <property type="entry name" value="METHYLPHOSPHONATE SYNTHASE"/>
    <property type="match status" value="1"/>
</dbReference>
<gene>
    <name evidence="3" type="ORF">GQF03_06135</name>
</gene>
<dbReference type="SUPFAM" id="SSF47413">
    <property type="entry name" value="lambda repressor-like DNA-binding domains"/>
    <property type="match status" value="1"/>
</dbReference>
<dbReference type="InterPro" id="IPR011051">
    <property type="entry name" value="RmlC_Cupin_sf"/>
</dbReference>
<dbReference type="InterPro" id="IPR010982">
    <property type="entry name" value="Lambda_DNA-bd_dom_sf"/>
</dbReference>
<dbReference type="GO" id="GO:0003677">
    <property type="term" value="F:DNA binding"/>
    <property type="evidence" value="ECO:0007669"/>
    <property type="project" value="UniProtKB-KW"/>
</dbReference>
<dbReference type="InterPro" id="IPR001387">
    <property type="entry name" value="Cro/C1-type_HTH"/>
</dbReference>
<dbReference type="SUPFAM" id="SSF51182">
    <property type="entry name" value="RmlC-like cupins"/>
    <property type="match status" value="1"/>
</dbReference>
<dbReference type="Proteomes" id="UP000445696">
    <property type="component" value="Unassembled WGS sequence"/>
</dbReference>
<dbReference type="CDD" id="cd02209">
    <property type="entry name" value="cupin_XRE_C"/>
    <property type="match status" value="1"/>
</dbReference>
<dbReference type="Gene3D" id="2.60.120.10">
    <property type="entry name" value="Jelly Rolls"/>
    <property type="match status" value="1"/>
</dbReference>
<name>A0A845MCZ1_9PROT</name>
<dbReference type="PANTHER" id="PTHR46797">
    <property type="entry name" value="HTH-TYPE TRANSCRIPTIONAL REGULATOR"/>
    <property type="match status" value="1"/>
</dbReference>
<reference evidence="3 4" key="1">
    <citation type="journal article" date="2014" name="Int. J. Syst. Evol. Microbiol.">
        <title>Sneathiella chungangensis sp. nov., isolated from a marine sand, and emended description of the genus Sneathiella.</title>
        <authorList>
            <person name="Siamphan C."/>
            <person name="Kim H."/>
            <person name="Lee J.S."/>
            <person name="Kim W."/>
        </authorList>
    </citation>
    <scope>NUCLEOTIDE SEQUENCE [LARGE SCALE GENOMIC DNA]</scope>
    <source>
        <strain evidence="3 4">KCTC 32476</strain>
    </source>
</reference>
<feature type="domain" description="HTH cro/C1-type" evidence="2">
    <location>
        <begin position="15"/>
        <end position="69"/>
    </location>
</feature>
<dbReference type="InterPro" id="IPR014710">
    <property type="entry name" value="RmlC-like_jellyroll"/>
</dbReference>
<accession>A0A845MCZ1</accession>
<dbReference type="Gene3D" id="1.10.260.40">
    <property type="entry name" value="lambda repressor-like DNA-binding domains"/>
    <property type="match status" value="1"/>
</dbReference>
<dbReference type="GO" id="GO:0003700">
    <property type="term" value="F:DNA-binding transcription factor activity"/>
    <property type="evidence" value="ECO:0007669"/>
    <property type="project" value="TreeGrafter"/>
</dbReference>
<dbReference type="Pfam" id="PF13560">
    <property type="entry name" value="HTH_31"/>
    <property type="match status" value="1"/>
</dbReference>
<evidence type="ECO:0000313" key="4">
    <source>
        <dbReference type="Proteomes" id="UP000445696"/>
    </source>
</evidence>
<comment type="caution">
    <text evidence="3">The sequence shown here is derived from an EMBL/GenBank/DDBJ whole genome shotgun (WGS) entry which is preliminary data.</text>
</comment>
<dbReference type="CDD" id="cd00093">
    <property type="entry name" value="HTH_XRE"/>
    <property type="match status" value="1"/>
</dbReference>
<proteinExistence type="predicted"/>
<dbReference type="AlphaFoldDB" id="A0A845MCZ1"/>
<keyword evidence="1" id="KW-0238">DNA-binding</keyword>
<dbReference type="InterPro" id="IPR050807">
    <property type="entry name" value="TransReg_Diox_bact_type"/>
</dbReference>
<evidence type="ECO:0000259" key="2">
    <source>
        <dbReference type="PROSITE" id="PS50943"/>
    </source>
</evidence>
<dbReference type="InterPro" id="IPR013096">
    <property type="entry name" value="Cupin_2"/>
</dbReference>
<organism evidence="3 4">
    <name type="scientific">Sneathiella chungangensis</name>
    <dbReference type="NCBI Taxonomy" id="1418234"/>
    <lineage>
        <taxon>Bacteria</taxon>
        <taxon>Pseudomonadati</taxon>
        <taxon>Pseudomonadota</taxon>
        <taxon>Alphaproteobacteria</taxon>
        <taxon>Sneathiellales</taxon>
        <taxon>Sneathiellaceae</taxon>
        <taxon>Sneathiella</taxon>
    </lineage>
</organism>
<evidence type="ECO:0000256" key="1">
    <source>
        <dbReference type="ARBA" id="ARBA00023125"/>
    </source>
</evidence>
<dbReference type="GO" id="GO:0005829">
    <property type="term" value="C:cytosol"/>
    <property type="evidence" value="ECO:0007669"/>
    <property type="project" value="TreeGrafter"/>
</dbReference>
<dbReference type="EMBL" id="WTVA01000002">
    <property type="protein sequence ID" value="MZR21903.1"/>
    <property type="molecule type" value="Genomic_DNA"/>
</dbReference>
<dbReference type="OrthoDB" id="9805356at2"/>
<dbReference type="SMART" id="SM00530">
    <property type="entry name" value="HTH_XRE"/>
    <property type="match status" value="1"/>
</dbReference>
<sequence length="213" mass="23525">MDQVATKTAEIGKRLRAARVTTGKTLADIAKRSDLSESFLSKLERGLSSASIANLIQLTDILGLSLHDLFDGDAGAQKTKVSVHRAKESLPQEIDTSGYRWHHLGGGKPQDQMEVFYLIFPMQNKMEAFVSHAGQECCYVLSGEIQFIVGEEQHHLSSGDAIFIDSEQPHRAENAGNKEAHVLMTVTKSSEVQKSPDWWQLMASKSPRSKNST</sequence>
<evidence type="ECO:0000313" key="3">
    <source>
        <dbReference type="EMBL" id="MZR21903.1"/>
    </source>
</evidence>
<dbReference type="PROSITE" id="PS50943">
    <property type="entry name" value="HTH_CROC1"/>
    <property type="match status" value="1"/>
</dbReference>
<keyword evidence="4" id="KW-1185">Reference proteome</keyword>
<protein>
    <submittedName>
        <fullName evidence="3">Cupin domain-containing protein</fullName>
    </submittedName>
</protein>
<dbReference type="Pfam" id="PF07883">
    <property type="entry name" value="Cupin_2"/>
    <property type="match status" value="1"/>
</dbReference>
<dbReference type="RefSeq" id="WP_161338330.1">
    <property type="nucleotide sequence ID" value="NZ_JBHSDG010000001.1"/>
</dbReference>